<organism evidence="1 2">
    <name type="scientific">Corynebacterium urealyticum</name>
    <dbReference type="NCBI Taxonomy" id="43771"/>
    <lineage>
        <taxon>Bacteria</taxon>
        <taxon>Bacillati</taxon>
        <taxon>Actinomycetota</taxon>
        <taxon>Actinomycetes</taxon>
        <taxon>Mycobacteriales</taxon>
        <taxon>Corynebacteriaceae</taxon>
        <taxon>Corynebacterium</taxon>
    </lineage>
</organism>
<comment type="caution">
    <text evidence="1">The sequence shown here is derived from an EMBL/GenBank/DDBJ whole genome shotgun (WGS) entry which is preliminary data.</text>
</comment>
<sequence>MSKTIAEQIGLLNFPTGLSGKAMLAVKLGLKAHQLRDGFHHPYDPADLNRCIKTFGWGKPDWMRGVTPTWTAYVEHWDELVATFKSELDNPDWRAPKTYKLMQEIMQEAHREH</sequence>
<accession>A0A2W5B0Y3</accession>
<name>A0A2W5B0Y3_9CORY</name>
<dbReference type="AlphaFoldDB" id="A0A2W5B0Y3"/>
<protein>
    <submittedName>
        <fullName evidence="1">Uncharacterized protein</fullName>
    </submittedName>
</protein>
<reference evidence="1 2" key="1">
    <citation type="submission" date="2017-11" db="EMBL/GenBank/DDBJ databases">
        <title>Infants hospitalized years apart are colonized by the same room-sourced microbial strains.</title>
        <authorList>
            <person name="Brooks B."/>
            <person name="Olm M.R."/>
            <person name="Firek B.A."/>
            <person name="Baker R."/>
            <person name="Thomas B.C."/>
            <person name="Morowitz M.J."/>
            <person name="Banfield J.F."/>
        </authorList>
    </citation>
    <scope>NUCLEOTIDE SEQUENCE [LARGE SCALE GENOMIC DNA]</scope>
    <source>
        <strain evidence="1">S2_012_000_R3_87</strain>
    </source>
</reference>
<dbReference type="Proteomes" id="UP000249451">
    <property type="component" value="Unassembled WGS sequence"/>
</dbReference>
<evidence type="ECO:0000313" key="1">
    <source>
        <dbReference type="EMBL" id="PZO98349.1"/>
    </source>
</evidence>
<gene>
    <name evidence="1" type="ORF">DI609_10920</name>
</gene>
<dbReference type="EMBL" id="QFNY01000297">
    <property type="protein sequence ID" value="PZO98349.1"/>
    <property type="molecule type" value="Genomic_DNA"/>
</dbReference>
<evidence type="ECO:0000313" key="2">
    <source>
        <dbReference type="Proteomes" id="UP000249451"/>
    </source>
</evidence>
<proteinExistence type="predicted"/>